<gene>
    <name evidence="1" type="ORF">BDZ94DRAFT_402381</name>
</gene>
<sequence length="83" mass="9581">MIRTSVFPLRRKGLKIVPRSRVRVTVKNTVTPISLFQPSLTSALLISYERPTFRSPRRGPRRLMSSTILVVSIFMNTHRVVRC</sequence>
<evidence type="ECO:0000313" key="2">
    <source>
        <dbReference type="Proteomes" id="UP000807353"/>
    </source>
</evidence>
<comment type="caution">
    <text evidence="1">The sequence shown here is derived from an EMBL/GenBank/DDBJ whole genome shotgun (WGS) entry which is preliminary data.</text>
</comment>
<keyword evidence="2" id="KW-1185">Reference proteome</keyword>
<reference evidence="1" key="1">
    <citation type="submission" date="2020-11" db="EMBL/GenBank/DDBJ databases">
        <authorList>
            <consortium name="DOE Joint Genome Institute"/>
            <person name="Ahrendt S."/>
            <person name="Riley R."/>
            <person name="Andreopoulos W."/>
            <person name="Labutti K."/>
            <person name="Pangilinan J."/>
            <person name="Ruiz-Duenas F.J."/>
            <person name="Barrasa J.M."/>
            <person name="Sanchez-Garcia M."/>
            <person name="Camarero S."/>
            <person name="Miyauchi S."/>
            <person name="Serrano A."/>
            <person name="Linde D."/>
            <person name="Babiker R."/>
            <person name="Drula E."/>
            <person name="Ayuso-Fernandez I."/>
            <person name="Pacheco R."/>
            <person name="Padilla G."/>
            <person name="Ferreira P."/>
            <person name="Barriuso J."/>
            <person name="Kellner H."/>
            <person name="Castanera R."/>
            <person name="Alfaro M."/>
            <person name="Ramirez L."/>
            <person name="Pisabarro A.G."/>
            <person name="Kuo A."/>
            <person name="Tritt A."/>
            <person name="Lipzen A."/>
            <person name="He G."/>
            <person name="Yan M."/>
            <person name="Ng V."/>
            <person name="Cullen D."/>
            <person name="Martin F."/>
            <person name="Rosso M.-N."/>
            <person name="Henrissat B."/>
            <person name="Hibbett D."/>
            <person name="Martinez A.T."/>
            <person name="Grigoriev I.V."/>
        </authorList>
    </citation>
    <scope>NUCLEOTIDE SEQUENCE</scope>
    <source>
        <strain evidence="1">CBS 247.69</strain>
    </source>
</reference>
<accession>A0A9P6CCR1</accession>
<proteinExistence type="predicted"/>
<evidence type="ECO:0000313" key="1">
    <source>
        <dbReference type="EMBL" id="KAF9456324.1"/>
    </source>
</evidence>
<dbReference type="AlphaFoldDB" id="A0A9P6CCR1"/>
<protein>
    <submittedName>
        <fullName evidence="1">Uncharacterized protein</fullName>
    </submittedName>
</protein>
<dbReference type="EMBL" id="MU150436">
    <property type="protein sequence ID" value="KAF9456324.1"/>
    <property type="molecule type" value="Genomic_DNA"/>
</dbReference>
<organism evidence="1 2">
    <name type="scientific">Collybia nuda</name>
    <dbReference type="NCBI Taxonomy" id="64659"/>
    <lineage>
        <taxon>Eukaryota</taxon>
        <taxon>Fungi</taxon>
        <taxon>Dikarya</taxon>
        <taxon>Basidiomycota</taxon>
        <taxon>Agaricomycotina</taxon>
        <taxon>Agaricomycetes</taxon>
        <taxon>Agaricomycetidae</taxon>
        <taxon>Agaricales</taxon>
        <taxon>Tricholomatineae</taxon>
        <taxon>Clitocybaceae</taxon>
        <taxon>Collybia</taxon>
    </lineage>
</organism>
<dbReference type="Proteomes" id="UP000807353">
    <property type="component" value="Unassembled WGS sequence"/>
</dbReference>
<name>A0A9P6CCR1_9AGAR</name>